<evidence type="ECO:0000313" key="8">
    <source>
        <dbReference type="Proteomes" id="UP001597641"/>
    </source>
</evidence>
<dbReference type="InterPro" id="IPR010343">
    <property type="entry name" value="ArAE_1"/>
</dbReference>
<keyword evidence="8" id="KW-1185">Reference proteome</keyword>
<comment type="subcellular location">
    <subcellularLocation>
        <location evidence="1">Cell membrane</location>
        <topology evidence="1">Multi-pass membrane protein</topology>
    </subcellularLocation>
</comment>
<keyword evidence="4 6" id="KW-1133">Transmembrane helix</keyword>
<comment type="caution">
    <text evidence="7">The sequence shown here is derived from an EMBL/GenBank/DDBJ whole genome shotgun (WGS) entry which is preliminary data.</text>
</comment>
<keyword evidence="3 6" id="KW-0812">Transmembrane</keyword>
<gene>
    <name evidence="7" type="ORF">ACFS7Z_02475</name>
</gene>
<evidence type="ECO:0000256" key="3">
    <source>
        <dbReference type="ARBA" id="ARBA00022692"/>
    </source>
</evidence>
<dbReference type="Proteomes" id="UP001597641">
    <property type="component" value="Unassembled WGS sequence"/>
</dbReference>
<sequence>MNRIADTLARYGLTLQIFKTALAAALSWFVATNLLEAEYPFFAALAAILTVQVTVADSVDKATQRIIGIVGGVMLSMLMGHWFKVGAISIFFVILLGMGISKALRMNPQVVSQVAISSFLVLAFGQAEEGYALARILETVLGSGIAVLINGLIVPQNAIPDVERSIITFSRLSATTLKSLLVLLDNHGTNRKTGRSEVDALIKQREETHQTLGLAEQSLKYNLFLAHKRTRLSRLAVSISKLEHIVVQIRGIRRGLADLQLNEVFQPEYQNILQLKRAMEATADCVAAFGETMVDPSDTNLLLLNKKIQRARVEQALCLQDIKRISSLETLRDVGSILTDLNRIIAETERQNPEKETKLAP</sequence>
<proteinExistence type="predicted"/>
<accession>A0ABW6BPY4</accession>
<feature type="transmembrane region" description="Helical" evidence="6">
    <location>
        <begin position="37"/>
        <end position="55"/>
    </location>
</feature>
<evidence type="ECO:0000256" key="2">
    <source>
        <dbReference type="ARBA" id="ARBA00022475"/>
    </source>
</evidence>
<dbReference type="EMBL" id="JBHUOX010000001">
    <property type="protein sequence ID" value="MFD2999211.1"/>
    <property type="molecule type" value="Genomic_DNA"/>
</dbReference>
<evidence type="ECO:0000256" key="4">
    <source>
        <dbReference type="ARBA" id="ARBA00022989"/>
    </source>
</evidence>
<name>A0ABW6BPY4_9BACT</name>
<evidence type="ECO:0000256" key="1">
    <source>
        <dbReference type="ARBA" id="ARBA00004651"/>
    </source>
</evidence>
<keyword evidence="2" id="KW-1003">Cell membrane</keyword>
<evidence type="ECO:0000313" key="7">
    <source>
        <dbReference type="EMBL" id="MFD2999211.1"/>
    </source>
</evidence>
<evidence type="ECO:0000256" key="5">
    <source>
        <dbReference type="ARBA" id="ARBA00023136"/>
    </source>
</evidence>
<evidence type="ECO:0000256" key="6">
    <source>
        <dbReference type="SAM" id="Phobius"/>
    </source>
</evidence>
<reference evidence="8" key="1">
    <citation type="journal article" date="2019" name="Int. J. Syst. Evol. Microbiol.">
        <title>The Global Catalogue of Microorganisms (GCM) 10K type strain sequencing project: providing services to taxonomists for standard genome sequencing and annotation.</title>
        <authorList>
            <consortium name="The Broad Institute Genomics Platform"/>
            <consortium name="The Broad Institute Genome Sequencing Center for Infectious Disease"/>
            <person name="Wu L."/>
            <person name="Ma J."/>
        </authorList>
    </citation>
    <scope>NUCLEOTIDE SEQUENCE [LARGE SCALE GENOMIC DNA]</scope>
    <source>
        <strain evidence="8">KCTC 23984</strain>
    </source>
</reference>
<dbReference type="Pfam" id="PF06081">
    <property type="entry name" value="ArAE_1"/>
    <property type="match status" value="1"/>
</dbReference>
<protein>
    <submittedName>
        <fullName evidence="7">Aromatic acid exporter family protein</fullName>
    </submittedName>
</protein>
<dbReference type="RefSeq" id="WP_377480360.1">
    <property type="nucleotide sequence ID" value="NZ_JBHUOX010000001.1"/>
</dbReference>
<feature type="transmembrane region" description="Helical" evidence="6">
    <location>
        <begin position="12"/>
        <end position="31"/>
    </location>
</feature>
<keyword evidence="5 6" id="KW-0472">Membrane</keyword>
<organism evidence="7 8">
    <name type="scientific">Pontibacter toksunensis</name>
    <dbReference type="NCBI Taxonomy" id="1332631"/>
    <lineage>
        <taxon>Bacteria</taxon>
        <taxon>Pseudomonadati</taxon>
        <taxon>Bacteroidota</taxon>
        <taxon>Cytophagia</taxon>
        <taxon>Cytophagales</taxon>
        <taxon>Hymenobacteraceae</taxon>
        <taxon>Pontibacter</taxon>
    </lineage>
</organism>
<feature type="transmembrane region" description="Helical" evidence="6">
    <location>
        <begin position="67"/>
        <end position="100"/>
    </location>
</feature>